<evidence type="ECO:0000313" key="3">
    <source>
        <dbReference type="Proteomes" id="UP001177670"/>
    </source>
</evidence>
<organism evidence="2 3">
    <name type="scientific">Melipona bicolor</name>
    <dbReference type="NCBI Taxonomy" id="60889"/>
    <lineage>
        <taxon>Eukaryota</taxon>
        <taxon>Metazoa</taxon>
        <taxon>Ecdysozoa</taxon>
        <taxon>Arthropoda</taxon>
        <taxon>Hexapoda</taxon>
        <taxon>Insecta</taxon>
        <taxon>Pterygota</taxon>
        <taxon>Neoptera</taxon>
        <taxon>Endopterygota</taxon>
        <taxon>Hymenoptera</taxon>
        <taxon>Apocrita</taxon>
        <taxon>Aculeata</taxon>
        <taxon>Apoidea</taxon>
        <taxon>Anthophila</taxon>
        <taxon>Apidae</taxon>
        <taxon>Melipona</taxon>
    </lineage>
</organism>
<sequence>VPDTYVFLGANNFSHADVDESPFFAGFKIHGSIRTNETESEPRHPLKSQTAKITSVRADPRTTESICGLNNSRNTVRSDSGDLFADKSKLKQRCTNTGCLPAKNTEGEKLGIFAINA</sequence>
<reference evidence="2" key="1">
    <citation type="submission" date="2021-10" db="EMBL/GenBank/DDBJ databases">
        <title>Melipona bicolor Genome sequencing and assembly.</title>
        <authorList>
            <person name="Araujo N.S."/>
            <person name="Arias M.C."/>
        </authorList>
    </citation>
    <scope>NUCLEOTIDE SEQUENCE</scope>
    <source>
        <strain evidence="2">USP_2M_L1-L4_2017</strain>
        <tissue evidence="2">Whole body</tissue>
    </source>
</reference>
<keyword evidence="3" id="KW-1185">Reference proteome</keyword>
<protein>
    <submittedName>
        <fullName evidence="2">Uncharacterized protein</fullName>
    </submittedName>
</protein>
<dbReference type="Proteomes" id="UP001177670">
    <property type="component" value="Unassembled WGS sequence"/>
</dbReference>
<name>A0AA40FZM3_9HYME</name>
<gene>
    <name evidence="2" type="ORF">K0M31_002842</name>
</gene>
<comment type="caution">
    <text evidence="2">The sequence shown here is derived from an EMBL/GenBank/DDBJ whole genome shotgun (WGS) entry which is preliminary data.</text>
</comment>
<evidence type="ECO:0000313" key="2">
    <source>
        <dbReference type="EMBL" id="KAK1128378.1"/>
    </source>
</evidence>
<evidence type="ECO:0000256" key="1">
    <source>
        <dbReference type="SAM" id="MobiDB-lite"/>
    </source>
</evidence>
<feature type="non-terminal residue" evidence="2">
    <location>
        <position position="1"/>
    </location>
</feature>
<accession>A0AA40FZM3</accession>
<dbReference type="EMBL" id="JAHYIQ010000010">
    <property type="protein sequence ID" value="KAK1128378.1"/>
    <property type="molecule type" value="Genomic_DNA"/>
</dbReference>
<feature type="region of interest" description="Disordered" evidence="1">
    <location>
        <begin position="34"/>
        <end position="57"/>
    </location>
</feature>
<proteinExistence type="predicted"/>
<dbReference type="AlphaFoldDB" id="A0AA40FZM3"/>